<dbReference type="SMART" id="SM00409">
    <property type="entry name" value="IG"/>
    <property type="match status" value="4"/>
</dbReference>
<dbReference type="Pfam" id="PF13927">
    <property type="entry name" value="Ig_3"/>
    <property type="match status" value="1"/>
</dbReference>
<evidence type="ECO:0000313" key="5">
    <source>
        <dbReference type="Ensembl" id="ENSOKIP00005080333.1"/>
    </source>
</evidence>
<dbReference type="PROSITE" id="PS50835">
    <property type="entry name" value="IG_LIKE"/>
    <property type="match status" value="4"/>
</dbReference>
<reference evidence="5" key="2">
    <citation type="submission" date="2025-09" db="UniProtKB">
        <authorList>
            <consortium name="Ensembl"/>
        </authorList>
    </citation>
    <scope>IDENTIFICATION</scope>
</reference>
<protein>
    <submittedName>
        <fullName evidence="5">Uncharacterized LOC109904917</fullName>
    </submittedName>
</protein>
<dbReference type="InterPro" id="IPR013783">
    <property type="entry name" value="Ig-like_fold"/>
</dbReference>
<dbReference type="GO" id="GO:0004888">
    <property type="term" value="F:transmembrane signaling receptor activity"/>
    <property type="evidence" value="ECO:0007669"/>
    <property type="project" value="TreeGrafter"/>
</dbReference>
<name>A0A8C7MUZ7_ONCKI</name>
<feature type="domain" description="Ig-like" evidence="4">
    <location>
        <begin position="38"/>
        <end position="126"/>
    </location>
</feature>
<accession>A0A8C7MUZ7</accession>
<dbReference type="InterPro" id="IPR050488">
    <property type="entry name" value="Ig_Fc_receptor"/>
</dbReference>
<keyword evidence="6" id="KW-1185">Reference proteome</keyword>
<evidence type="ECO:0000313" key="6">
    <source>
        <dbReference type="Proteomes" id="UP000694557"/>
    </source>
</evidence>
<reference evidence="5" key="1">
    <citation type="submission" date="2025-08" db="UniProtKB">
        <authorList>
            <consortium name="Ensembl"/>
        </authorList>
    </citation>
    <scope>IDENTIFICATION</scope>
</reference>
<feature type="domain" description="Ig-like" evidence="4">
    <location>
        <begin position="365"/>
        <end position="432"/>
    </location>
</feature>
<feature type="domain" description="Ig-like" evidence="4">
    <location>
        <begin position="271"/>
        <end position="363"/>
    </location>
</feature>
<organism evidence="5 6">
    <name type="scientific">Oncorhynchus kisutch</name>
    <name type="common">Coho salmon</name>
    <name type="synonym">Salmo kisutch</name>
    <dbReference type="NCBI Taxonomy" id="8019"/>
    <lineage>
        <taxon>Eukaryota</taxon>
        <taxon>Metazoa</taxon>
        <taxon>Chordata</taxon>
        <taxon>Craniata</taxon>
        <taxon>Vertebrata</taxon>
        <taxon>Euteleostomi</taxon>
        <taxon>Actinopterygii</taxon>
        <taxon>Neopterygii</taxon>
        <taxon>Teleostei</taxon>
        <taxon>Protacanthopterygii</taxon>
        <taxon>Salmoniformes</taxon>
        <taxon>Salmonidae</taxon>
        <taxon>Salmoninae</taxon>
        <taxon>Oncorhynchus</taxon>
    </lineage>
</organism>
<dbReference type="PANTHER" id="PTHR11481">
    <property type="entry name" value="IMMUNOGLOBULIN FC RECEPTOR"/>
    <property type="match status" value="1"/>
</dbReference>
<dbReference type="GO" id="GO:0009897">
    <property type="term" value="C:external side of plasma membrane"/>
    <property type="evidence" value="ECO:0007669"/>
    <property type="project" value="TreeGrafter"/>
</dbReference>
<gene>
    <name evidence="5" type="primary">LOC109904917</name>
</gene>
<evidence type="ECO:0000259" key="4">
    <source>
        <dbReference type="PROSITE" id="PS50835"/>
    </source>
</evidence>
<evidence type="ECO:0000256" key="3">
    <source>
        <dbReference type="SAM" id="Phobius"/>
    </source>
</evidence>
<keyword evidence="3" id="KW-0472">Membrane</keyword>
<dbReference type="AlphaFoldDB" id="A0A8C7MUZ7"/>
<dbReference type="GO" id="GO:0006955">
    <property type="term" value="P:immune response"/>
    <property type="evidence" value="ECO:0007669"/>
    <property type="project" value="TreeGrafter"/>
</dbReference>
<feature type="transmembrane region" description="Helical" evidence="3">
    <location>
        <begin position="453"/>
        <end position="480"/>
    </location>
</feature>
<dbReference type="Ensembl" id="ENSOKIT00005085584.1">
    <property type="protein sequence ID" value="ENSOKIP00005080333.1"/>
    <property type="gene ID" value="ENSOKIG00005034661.1"/>
</dbReference>
<feature type="domain" description="Ig-like" evidence="4">
    <location>
        <begin position="135"/>
        <end position="220"/>
    </location>
</feature>
<dbReference type="SUPFAM" id="SSF48726">
    <property type="entry name" value="Immunoglobulin"/>
    <property type="match status" value="4"/>
</dbReference>
<keyword evidence="2" id="KW-1015">Disulfide bond</keyword>
<dbReference type="GeneTree" id="ENSGT00940000163711"/>
<dbReference type="Gene3D" id="2.60.40.10">
    <property type="entry name" value="Immunoglobulins"/>
    <property type="match status" value="4"/>
</dbReference>
<sequence length="509" mass="56922">MTFHNTYSVKQDSMEHISLWGILLLSALTCYEQSQEPPRAVLTLQPKRTPTGIYQGETVTLRCDIQDDGVTDWEYRWYRGLNGLVSSSSQNEYSLGPIEPSHNGVYSCMGVRRSNSQKSSISDDVTLTVSWMVSPHLTMSPSWWANAGDSVTLSCEVGDSYTGWRFSWYKAVPYREGFPSYPDKDFFPELLPDSDGAAGGSYSLSLVGLSHRERYLCRAERGDPVYYTHFSELQFLWVEGESLFLCHSLHPDLSLISLSLSVFLCVSGQSPSASLTVSPNRVQFFYNESVSLGCAVQGDSNRWRVKRYLRWEEPKVLECPTDWGSVTGSTCIFTTTDVWSDTGVYWCESESGEYSNAVNITVTLKGVALESPALPVTEGDSVTLRCRYQGSPSNLSAEFHKWMDNGYLTKTELTGEMTIPAATQSDEGWYRCKQLDQGESHGSWVSVRAPDPVWSISLLILLCSLLVVSIFLLVTIALVVKCCKAKAARSRDKRNDRNTTDQVISMELP</sequence>
<dbReference type="Proteomes" id="UP000694557">
    <property type="component" value="Unassembled WGS sequence"/>
</dbReference>
<dbReference type="Pfam" id="PF13895">
    <property type="entry name" value="Ig_2"/>
    <property type="match status" value="1"/>
</dbReference>
<dbReference type="InterPro" id="IPR003599">
    <property type="entry name" value="Ig_sub"/>
</dbReference>
<dbReference type="PANTHER" id="PTHR11481:SF64">
    <property type="entry name" value="FC RECEPTOR-LIKE PROTEIN 4"/>
    <property type="match status" value="1"/>
</dbReference>
<dbReference type="InterPro" id="IPR007110">
    <property type="entry name" value="Ig-like_dom"/>
</dbReference>
<dbReference type="InterPro" id="IPR036179">
    <property type="entry name" value="Ig-like_dom_sf"/>
</dbReference>
<keyword evidence="3" id="KW-0812">Transmembrane</keyword>
<evidence type="ECO:0000256" key="1">
    <source>
        <dbReference type="ARBA" id="ARBA00022729"/>
    </source>
</evidence>
<evidence type="ECO:0000256" key="2">
    <source>
        <dbReference type="ARBA" id="ARBA00023157"/>
    </source>
</evidence>
<dbReference type="FunFam" id="2.60.40.10:FF:001607">
    <property type="entry name" value="Leukocyte immune-type receptor TS32.15 L2.5a"/>
    <property type="match status" value="1"/>
</dbReference>
<keyword evidence="3" id="KW-1133">Transmembrane helix</keyword>
<dbReference type="GO" id="GO:0007166">
    <property type="term" value="P:cell surface receptor signaling pathway"/>
    <property type="evidence" value="ECO:0007669"/>
    <property type="project" value="TreeGrafter"/>
</dbReference>
<keyword evidence="1" id="KW-0732">Signal</keyword>
<proteinExistence type="predicted"/>